<evidence type="ECO:0000313" key="2">
    <source>
        <dbReference type="Proteomes" id="UP000822688"/>
    </source>
</evidence>
<comment type="caution">
    <text evidence="1">The sequence shown here is derived from an EMBL/GenBank/DDBJ whole genome shotgun (WGS) entry which is preliminary data.</text>
</comment>
<dbReference type="EMBL" id="CM026427">
    <property type="protein sequence ID" value="KAG0568224.1"/>
    <property type="molecule type" value="Genomic_DNA"/>
</dbReference>
<sequence>MRHAPFRAESRTTSFVAVWVKGSSVSVICISDHLLYCFCMIRCSLPVSHYLQLCFSSTWSWRIVLVRKLCFTSKQSYLVCALQVIRVSCLDDLGLQSRGRRMLLSILLAPNQAT</sequence>
<reference evidence="1 2" key="1">
    <citation type="submission" date="2020-06" db="EMBL/GenBank/DDBJ databases">
        <title>WGS assembly of Ceratodon purpureus strain R40.</title>
        <authorList>
            <person name="Carey S.B."/>
            <person name="Jenkins J."/>
            <person name="Shu S."/>
            <person name="Lovell J.T."/>
            <person name="Sreedasyam A."/>
            <person name="Maumus F."/>
            <person name="Tiley G.P."/>
            <person name="Fernandez-Pozo N."/>
            <person name="Barry K."/>
            <person name="Chen C."/>
            <person name="Wang M."/>
            <person name="Lipzen A."/>
            <person name="Daum C."/>
            <person name="Saski C.A."/>
            <person name="Payton A.C."/>
            <person name="Mcbreen J.C."/>
            <person name="Conrad R.E."/>
            <person name="Kollar L.M."/>
            <person name="Olsson S."/>
            <person name="Huttunen S."/>
            <person name="Landis J.B."/>
            <person name="Wickett N.J."/>
            <person name="Johnson M.G."/>
            <person name="Rensing S.A."/>
            <person name="Grimwood J."/>
            <person name="Schmutz J."/>
            <person name="Mcdaniel S.F."/>
        </authorList>
    </citation>
    <scope>NUCLEOTIDE SEQUENCE [LARGE SCALE GENOMIC DNA]</scope>
    <source>
        <strain evidence="1 2">R40</strain>
    </source>
</reference>
<dbReference type="AlphaFoldDB" id="A0A8T0HD38"/>
<dbReference type="Proteomes" id="UP000822688">
    <property type="component" value="Chromosome 6"/>
</dbReference>
<name>A0A8T0HD38_CERPU</name>
<accession>A0A8T0HD38</accession>
<protein>
    <submittedName>
        <fullName evidence="1">Uncharacterized protein</fullName>
    </submittedName>
</protein>
<keyword evidence="2" id="KW-1185">Reference proteome</keyword>
<proteinExistence type="predicted"/>
<gene>
    <name evidence="1" type="ORF">KC19_6G004000</name>
</gene>
<organism evidence="1 2">
    <name type="scientific">Ceratodon purpureus</name>
    <name type="common">Fire moss</name>
    <name type="synonym">Dicranum purpureum</name>
    <dbReference type="NCBI Taxonomy" id="3225"/>
    <lineage>
        <taxon>Eukaryota</taxon>
        <taxon>Viridiplantae</taxon>
        <taxon>Streptophyta</taxon>
        <taxon>Embryophyta</taxon>
        <taxon>Bryophyta</taxon>
        <taxon>Bryophytina</taxon>
        <taxon>Bryopsida</taxon>
        <taxon>Dicranidae</taxon>
        <taxon>Pseudoditrichales</taxon>
        <taxon>Ditrichaceae</taxon>
        <taxon>Ceratodon</taxon>
    </lineage>
</organism>
<evidence type="ECO:0000313" key="1">
    <source>
        <dbReference type="EMBL" id="KAG0568224.1"/>
    </source>
</evidence>